<dbReference type="Pfam" id="PF01066">
    <property type="entry name" value="CDP-OH_P_transf"/>
    <property type="match status" value="1"/>
</dbReference>
<dbReference type="EMBL" id="QCXX01000008">
    <property type="protein sequence ID" value="PUV22015.1"/>
    <property type="molecule type" value="Genomic_DNA"/>
</dbReference>
<reference evidence="2 3" key="1">
    <citation type="submission" date="2018-04" db="EMBL/GenBank/DDBJ databases">
        <title>Sphingobacterium sp. M46 Genome.</title>
        <authorList>
            <person name="Cheng J."/>
            <person name="Li Y."/>
        </authorList>
    </citation>
    <scope>NUCLEOTIDE SEQUENCE [LARGE SCALE GENOMIC DNA]</scope>
    <source>
        <strain evidence="2 3">M46</strain>
    </source>
</reference>
<evidence type="ECO:0000313" key="3">
    <source>
        <dbReference type="Proteomes" id="UP000250831"/>
    </source>
</evidence>
<dbReference type="Proteomes" id="UP000250831">
    <property type="component" value="Unassembled WGS sequence"/>
</dbReference>
<accession>A0A363NMK9</accession>
<sequence length="201" mass="22471">MISVYKLKPKFQQLLMPILTFLHRKKVTANQITIGSIALSLVIAVLFWYADRMPMLFLALPIGLLFRMGFNALDGMMARLFDQTSKKGEVLNEVGDIVSDVLIFFPLLKFHPERLYLVVGFIVLSVINEFCGLIGKVVANDRRYDGPMGKSDRALLLGVYGILSLLHVSITALSGYIFAVLCLLLALSSITRLRKALVIHE</sequence>
<dbReference type="Gene3D" id="1.20.120.1760">
    <property type="match status" value="1"/>
</dbReference>
<evidence type="ECO:0000256" key="1">
    <source>
        <dbReference type="SAM" id="Phobius"/>
    </source>
</evidence>
<gene>
    <name evidence="2" type="ORF">DCO56_24070</name>
</gene>
<organism evidence="2 3">
    <name type="scientific">Sphingobacterium athyrii</name>
    <dbReference type="NCBI Taxonomy" id="2152717"/>
    <lineage>
        <taxon>Bacteria</taxon>
        <taxon>Pseudomonadati</taxon>
        <taxon>Bacteroidota</taxon>
        <taxon>Sphingobacteriia</taxon>
        <taxon>Sphingobacteriales</taxon>
        <taxon>Sphingobacteriaceae</taxon>
        <taxon>Sphingobacterium</taxon>
    </lineage>
</organism>
<feature type="transmembrane region" description="Helical" evidence="1">
    <location>
        <begin position="159"/>
        <end position="187"/>
    </location>
</feature>
<keyword evidence="1" id="KW-0812">Transmembrane</keyword>
<dbReference type="RefSeq" id="WP_108636252.1">
    <property type="nucleotide sequence ID" value="NZ_QCXX01000008.1"/>
</dbReference>
<name>A0A363NMK9_9SPHI</name>
<dbReference type="InterPro" id="IPR043130">
    <property type="entry name" value="CDP-OH_PTrfase_TM_dom"/>
</dbReference>
<keyword evidence="1" id="KW-0472">Membrane</keyword>
<dbReference type="OrthoDB" id="1034332at2"/>
<feature type="transmembrane region" description="Helical" evidence="1">
    <location>
        <begin position="115"/>
        <end position="139"/>
    </location>
</feature>
<keyword evidence="2" id="KW-0808">Transferase</keyword>
<dbReference type="AlphaFoldDB" id="A0A363NMK9"/>
<dbReference type="GO" id="GO:0016780">
    <property type="term" value="F:phosphotransferase activity, for other substituted phosphate groups"/>
    <property type="evidence" value="ECO:0007669"/>
    <property type="project" value="InterPro"/>
</dbReference>
<proteinExistence type="predicted"/>
<protein>
    <submittedName>
        <fullName evidence="2">CDP-alcohol phosphatidyltransferase family protein</fullName>
    </submittedName>
</protein>
<feature type="transmembrane region" description="Helical" evidence="1">
    <location>
        <begin position="56"/>
        <end position="73"/>
    </location>
</feature>
<keyword evidence="3" id="KW-1185">Reference proteome</keyword>
<dbReference type="GO" id="GO:0008654">
    <property type="term" value="P:phospholipid biosynthetic process"/>
    <property type="evidence" value="ECO:0007669"/>
    <property type="project" value="InterPro"/>
</dbReference>
<dbReference type="InterPro" id="IPR000462">
    <property type="entry name" value="CDP-OH_P_trans"/>
</dbReference>
<keyword evidence="1" id="KW-1133">Transmembrane helix</keyword>
<evidence type="ECO:0000313" key="2">
    <source>
        <dbReference type="EMBL" id="PUV22015.1"/>
    </source>
</evidence>
<dbReference type="GO" id="GO:0016020">
    <property type="term" value="C:membrane"/>
    <property type="evidence" value="ECO:0007669"/>
    <property type="project" value="InterPro"/>
</dbReference>
<comment type="caution">
    <text evidence="2">The sequence shown here is derived from an EMBL/GenBank/DDBJ whole genome shotgun (WGS) entry which is preliminary data.</text>
</comment>
<feature type="transmembrane region" description="Helical" evidence="1">
    <location>
        <begin position="32"/>
        <end position="50"/>
    </location>
</feature>